<accession>A0A2X2LGR0</accession>
<dbReference type="SMART" id="SM00342">
    <property type="entry name" value="HTH_ARAC"/>
    <property type="match status" value="1"/>
</dbReference>
<reference evidence="2 3" key="1">
    <citation type="submission" date="2018-06" db="EMBL/GenBank/DDBJ databases">
        <authorList>
            <consortium name="Pathogen Informatics"/>
            <person name="Doyle S."/>
        </authorList>
    </citation>
    <scope>NUCLEOTIDE SEQUENCE [LARGE SCALE GENOMIC DNA]</scope>
    <source>
        <strain evidence="2 3">NCTC11343</strain>
    </source>
</reference>
<dbReference type="Proteomes" id="UP000251241">
    <property type="component" value="Unassembled WGS sequence"/>
</dbReference>
<dbReference type="AlphaFoldDB" id="A0A2X2LGR0"/>
<dbReference type="Gene3D" id="1.10.10.60">
    <property type="entry name" value="Homeodomain-like"/>
    <property type="match status" value="1"/>
</dbReference>
<name>A0A2X2LGR0_SPHMU</name>
<evidence type="ECO:0000313" key="2">
    <source>
        <dbReference type="EMBL" id="SPZ92459.1"/>
    </source>
</evidence>
<gene>
    <name evidence="2" type="ORF">NCTC11343_04507</name>
</gene>
<organism evidence="2 3">
    <name type="scientific">Sphingobacterium multivorum</name>
    <dbReference type="NCBI Taxonomy" id="28454"/>
    <lineage>
        <taxon>Bacteria</taxon>
        <taxon>Pseudomonadati</taxon>
        <taxon>Bacteroidota</taxon>
        <taxon>Sphingobacteriia</taxon>
        <taxon>Sphingobacteriales</taxon>
        <taxon>Sphingobacteriaceae</taxon>
        <taxon>Sphingobacterium</taxon>
    </lineage>
</organism>
<proteinExistence type="predicted"/>
<dbReference type="InterPro" id="IPR018060">
    <property type="entry name" value="HTH_AraC"/>
</dbReference>
<feature type="domain" description="HTH araC/xylS-type" evidence="1">
    <location>
        <begin position="194"/>
        <end position="299"/>
    </location>
</feature>
<dbReference type="EMBL" id="UAUU01000011">
    <property type="protein sequence ID" value="SPZ92459.1"/>
    <property type="molecule type" value="Genomic_DNA"/>
</dbReference>
<sequence length="309" mass="35839">MIDLIDHVEFVRRLEEKHQNSSSKRSTVLIWMPQIMKADEQTYRSYRLSIASEFETVFSHFYFAENNSATALTKTLLPSFQTIMVFNFGTIVRLVSDAKNEIEVDKCIVLGPLKSAFEYTLLPGSQILVVNFKGDAFYRFFGKAFLSQHLPINPDEVISENCFSYLWHQLNGMTSVSDRVNCILDFCRPYLKSQHSTAALLANFKDSTRNPVKTIAEETGQTERNVQLTQKKHFGYSSKELSRYQRFVKAIELIQHVLLSSKKVDWFEIIAECGYYDQSQLIRDFKHFINLSPRNFVRFQQDICRASGE</sequence>
<evidence type="ECO:0000259" key="1">
    <source>
        <dbReference type="PROSITE" id="PS01124"/>
    </source>
</evidence>
<dbReference type="PROSITE" id="PS01124">
    <property type="entry name" value="HTH_ARAC_FAMILY_2"/>
    <property type="match status" value="1"/>
</dbReference>
<dbReference type="GO" id="GO:0043565">
    <property type="term" value="F:sequence-specific DNA binding"/>
    <property type="evidence" value="ECO:0007669"/>
    <property type="project" value="InterPro"/>
</dbReference>
<protein>
    <submittedName>
        <fullName evidence="2">Adenosine deaminase</fullName>
    </submittedName>
</protein>
<dbReference type="RefSeq" id="WP_239468821.1">
    <property type="nucleotide sequence ID" value="NZ_CP069793.1"/>
</dbReference>
<dbReference type="GO" id="GO:0003700">
    <property type="term" value="F:DNA-binding transcription factor activity"/>
    <property type="evidence" value="ECO:0007669"/>
    <property type="project" value="InterPro"/>
</dbReference>
<evidence type="ECO:0000313" key="3">
    <source>
        <dbReference type="Proteomes" id="UP000251241"/>
    </source>
</evidence>
<dbReference type="GeneID" id="97179448"/>